<evidence type="ECO:0000256" key="1">
    <source>
        <dbReference type="SAM" id="MobiDB-lite"/>
    </source>
</evidence>
<evidence type="ECO:0000313" key="4">
    <source>
        <dbReference type="Proteomes" id="UP000722485"/>
    </source>
</evidence>
<evidence type="ECO:0000313" key="3">
    <source>
        <dbReference type="EMBL" id="KAF7541750.1"/>
    </source>
</evidence>
<feature type="transmembrane region" description="Helical" evidence="2">
    <location>
        <begin position="267"/>
        <end position="287"/>
    </location>
</feature>
<feature type="region of interest" description="Disordered" evidence="1">
    <location>
        <begin position="61"/>
        <end position="98"/>
    </location>
</feature>
<reference evidence="3" key="1">
    <citation type="submission" date="2020-03" db="EMBL/GenBank/DDBJ databases">
        <title>Draft Genome Sequence of Cylindrodendrum hubeiense.</title>
        <authorList>
            <person name="Buettner E."/>
            <person name="Kellner H."/>
        </authorList>
    </citation>
    <scope>NUCLEOTIDE SEQUENCE</scope>
    <source>
        <strain evidence="3">IHI 201604</strain>
    </source>
</reference>
<sequence length="475" mass="52735">MFRISRSLLRFTSRASSTARVSGTSLQFSPASFPQAYRVALFSSKPTDPPPNQSINSEHEKKLAQKTLKSDPSAVSTESSVRHVIEESQSPENKDHDMGAELKHDINVIKDTLSFSSVPRESHILGLAGTLPYMGTSLSTLFLSWDLNKDLPTGNSLYDSVLIDHDTARYLLSVIEPIQLGYGAVLISFLGAIHWGLEYAEKQPHLERTRFRYGVGLAASIVAWPTLFMSVEYALTTQFMAFVALYFVDSRATTRGWAPHWYGTYRFLLTAMVGLAIFISLVGRAKIGQGQALSSRGLEERIDTPGMADRTTDWAKIEKEEMERVKKEKEEAEKKAKKEEQKSKQEEMKAEKGFKESDDTKSEDDESEDKESEDKKSEDGESEDKTSEDKESGEKKSDNKKSDNKKSEDGDEDGDGAEVGRAERSQNKDDKSGANEGSKDQEKAGGEDSSDQKDESAGKDKSTKKKKGSSKQGKD</sequence>
<organism evidence="3 4">
    <name type="scientific">Cylindrodendrum hubeiense</name>
    <dbReference type="NCBI Taxonomy" id="595255"/>
    <lineage>
        <taxon>Eukaryota</taxon>
        <taxon>Fungi</taxon>
        <taxon>Dikarya</taxon>
        <taxon>Ascomycota</taxon>
        <taxon>Pezizomycotina</taxon>
        <taxon>Sordariomycetes</taxon>
        <taxon>Hypocreomycetidae</taxon>
        <taxon>Hypocreales</taxon>
        <taxon>Nectriaceae</taxon>
        <taxon>Cylindrodendrum</taxon>
    </lineage>
</organism>
<feature type="region of interest" description="Disordered" evidence="1">
    <location>
        <begin position="328"/>
        <end position="475"/>
    </location>
</feature>
<keyword evidence="2" id="KW-0812">Transmembrane</keyword>
<feature type="transmembrane region" description="Helical" evidence="2">
    <location>
        <begin position="180"/>
        <end position="200"/>
    </location>
</feature>
<dbReference type="InterPro" id="IPR021836">
    <property type="entry name" value="DUF3429"/>
</dbReference>
<feature type="compositionally biased region" description="Acidic residues" evidence="1">
    <location>
        <begin position="361"/>
        <end position="371"/>
    </location>
</feature>
<dbReference type="PANTHER" id="PTHR15887">
    <property type="entry name" value="TRANSMEMBRANE PROTEIN 69"/>
    <property type="match status" value="1"/>
</dbReference>
<dbReference type="PANTHER" id="PTHR15887:SF1">
    <property type="entry name" value="TRANSMEMBRANE PROTEIN 69"/>
    <property type="match status" value="1"/>
</dbReference>
<comment type="caution">
    <text evidence="3">The sequence shown here is derived from an EMBL/GenBank/DDBJ whole genome shotgun (WGS) entry which is preliminary data.</text>
</comment>
<feature type="compositionally biased region" description="Basic and acidic residues" evidence="1">
    <location>
        <begin position="418"/>
        <end position="461"/>
    </location>
</feature>
<feature type="compositionally biased region" description="Basic and acidic residues" evidence="1">
    <location>
        <begin position="80"/>
        <end position="98"/>
    </location>
</feature>
<keyword evidence="4" id="KW-1185">Reference proteome</keyword>
<evidence type="ECO:0008006" key="5">
    <source>
        <dbReference type="Google" id="ProtNLM"/>
    </source>
</evidence>
<feature type="compositionally biased region" description="Basic and acidic residues" evidence="1">
    <location>
        <begin position="328"/>
        <end position="360"/>
    </location>
</feature>
<name>A0A9P5GV43_9HYPO</name>
<dbReference type="OrthoDB" id="194289at2759"/>
<dbReference type="Proteomes" id="UP000722485">
    <property type="component" value="Unassembled WGS sequence"/>
</dbReference>
<dbReference type="Pfam" id="PF11911">
    <property type="entry name" value="DUF3429"/>
    <property type="match status" value="1"/>
</dbReference>
<keyword evidence="2" id="KW-1133">Transmembrane helix</keyword>
<gene>
    <name evidence="3" type="ORF">G7Z17_g11886</name>
</gene>
<dbReference type="EMBL" id="JAANBB010000484">
    <property type="protein sequence ID" value="KAF7541750.1"/>
    <property type="molecule type" value="Genomic_DNA"/>
</dbReference>
<evidence type="ECO:0000256" key="2">
    <source>
        <dbReference type="SAM" id="Phobius"/>
    </source>
</evidence>
<protein>
    <recommendedName>
        <fullName evidence="5">MNN4-regulates the mannosylphosphorylation</fullName>
    </recommendedName>
</protein>
<accession>A0A9P5GV43</accession>
<feature type="compositionally biased region" description="Basic and acidic residues" evidence="1">
    <location>
        <begin position="372"/>
        <end position="408"/>
    </location>
</feature>
<proteinExistence type="predicted"/>
<dbReference type="AlphaFoldDB" id="A0A9P5GV43"/>
<feature type="transmembrane region" description="Helical" evidence="2">
    <location>
        <begin position="221"/>
        <end position="247"/>
    </location>
</feature>
<keyword evidence="2" id="KW-0472">Membrane</keyword>